<comment type="caution">
    <text evidence="6">The sequence shown here is derived from an EMBL/GenBank/DDBJ whole genome shotgun (WGS) entry which is preliminary data.</text>
</comment>
<evidence type="ECO:0000313" key="7">
    <source>
        <dbReference type="Proteomes" id="UP000234328"/>
    </source>
</evidence>
<dbReference type="Proteomes" id="UP000234328">
    <property type="component" value="Unassembled WGS sequence"/>
</dbReference>
<dbReference type="Pfam" id="PF13007">
    <property type="entry name" value="LZ_Tnp_IS66"/>
    <property type="match status" value="1"/>
</dbReference>
<dbReference type="EMBL" id="PDNV01000010">
    <property type="protein sequence ID" value="PLC52971.1"/>
    <property type="molecule type" value="Genomic_DNA"/>
</dbReference>
<dbReference type="InterPro" id="IPR039552">
    <property type="entry name" value="IS66_C"/>
</dbReference>
<dbReference type="NCBIfam" id="NF033517">
    <property type="entry name" value="transpos_IS66"/>
    <property type="match status" value="1"/>
</dbReference>
<accession>A0A2N4UD92</accession>
<feature type="domain" description="Transposase IS66 C-terminal" evidence="5">
    <location>
        <begin position="509"/>
        <end position="546"/>
    </location>
</feature>
<feature type="domain" description="Transposase IS66 zinc-finger binding" evidence="3">
    <location>
        <begin position="166"/>
        <end position="206"/>
    </location>
</feature>
<evidence type="ECO:0000259" key="3">
    <source>
        <dbReference type="Pfam" id="PF13005"/>
    </source>
</evidence>
<organism evidence="6 7">
    <name type="scientific">Pollutimonas nitritireducens</name>
    <dbReference type="NCBI Taxonomy" id="2045209"/>
    <lineage>
        <taxon>Bacteria</taxon>
        <taxon>Pseudomonadati</taxon>
        <taxon>Pseudomonadota</taxon>
        <taxon>Betaproteobacteria</taxon>
        <taxon>Burkholderiales</taxon>
        <taxon>Alcaligenaceae</taxon>
        <taxon>Pollutimonas</taxon>
    </lineage>
</organism>
<feature type="domain" description="Transposase TnpC homeodomain" evidence="4">
    <location>
        <begin position="85"/>
        <end position="157"/>
    </location>
</feature>
<evidence type="ECO:0000313" key="6">
    <source>
        <dbReference type="EMBL" id="PLC52971.1"/>
    </source>
</evidence>
<protein>
    <submittedName>
        <fullName evidence="6">IS66 family transposase</fullName>
    </submittedName>
</protein>
<keyword evidence="7" id="KW-1185">Reference proteome</keyword>
<dbReference type="Pfam" id="PF13005">
    <property type="entry name" value="zf-IS66"/>
    <property type="match status" value="1"/>
</dbReference>
<reference evidence="6 7" key="1">
    <citation type="submission" date="2017-10" db="EMBL/GenBank/DDBJ databases">
        <title>Two draft genome sequences of Pusillimonas sp. strains isolated from a nitrate- and radionuclide-contaminated groundwater in Russia.</title>
        <authorList>
            <person name="Grouzdev D.S."/>
            <person name="Tourova T.P."/>
            <person name="Goeva M.A."/>
            <person name="Babich T.L."/>
            <person name="Sokolova D.S."/>
            <person name="Abdullin R."/>
            <person name="Poltaraus A.B."/>
            <person name="Toshchakov S.V."/>
            <person name="Nazina T.N."/>
        </authorList>
    </citation>
    <scope>NUCLEOTIDE SEQUENCE [LARGE SCALE GENOMIC DNA]</scope>
    <source>
        <strain evidence="6 7">JR1/69-2-13</strain>
    </source>
</reference>
<dbReference type="PANTHER" id="PTHR33678">
    <property type="entry name" value="BLL1576 PROTEIN"/>
    <property type="match status" value="1"/>
</dbReference>
<evidence type="ECO:0000259" key="5">
    <source>
        <dbReference type="Pfam" id="PF13817"/>
    </source>
</evidence>
<dbReference type="PANTHER" id="PTHR33678:SF1">
    <property type="entry name" value="BLL1576 PROTEIN"/>
    <property type="match status" value="1"/>
</dbReference>
<dbReference type="InterPro" id="IPR024463">
    <property type="entry name" value="Transposase_TnpC_homeodom"/>
</dbReference>
<dbReference type="InterPro" id="IPR004291">
    <property type="entry name" value="Transposase_IS66_central"/>
</dbReference>
<dbReference type="InterPro" id="IPR052344">
    <property type="entry name" value="Transposase-related"/>
</dbReference>
<dbReference type="AlphaFoldDB" id="A0A2N4UD92"/>
<dbReference type="Pfam" id="PF13817">
    <property type="entry name" value="DDE_Tnp_IS66_C"/>
    <property type="match status" value="1"/>
</dbReference>
<proteinExistence type="predicted"/>
<feature type="domain" description="Transposase IS66 central" evidence="2">
    <location>
        <begin position="221"/>
        <end position="502"/>
    </location>
</feature>
<dbReference type="Pfam" id="PF03050">
    <property type="entry name" value="DDE_Tnp_IS66"/>
    <property type="match status" value="1"/>
</dbReference>
<name>A0A2N4UD92_9BURK</name>
<gene>
    <name evidence="6" type="ORF">CR155_15445</name>
</gene>
<keyword evidence="1" id="KW-0175">Coiled coil</keyword>
<evidence type="ECO:0000259" key="2">
    <source>
        <dbReference type="Pfam" id="PF03050"/>
    </source>
</evidence>
<evidence type="ECO:0000256" key="1">
    <source>
        <dbReference type="SAM" id="Coils"/>
    </source>
</evidence>
<sequence>MQLPVPDLDQMDAPALKQLLQEMEAERQQMRVEHEQAVAELEELRAEREELEHEVAATEQILVRRDQMLACQQDEIRFKDTKIAQLTHEIATLKRYRFGKKGEQLSGVQGTLLEEAVDEDIAAIETELELLAGVPSVARARRQPKRRPMPEHLPRIEYHHEPESTMCQCGCQLQRIGEDVSEKLDFIPGVLRVERHVRGKWACKQCQTLTQAPVPAHVIDKGLPSTGLLAHVLVAKYADHLPLYRQEKIFERAGMKLARSTLADWVGTSGVHLQPLADALRQAILAHRVVHADETPVQMLKPGTKKTHRAYLWAYAPGAFEDLRAVVYDFTEGRAGEHARAFLGNWKGSLVCDDYSGYKACFTQGMTEIGCMAHARRKFFELHASNKSQLAEQALHYIGQLYEIERQAKDLPSEERRRLRQEQARPLAKALHTWMLAQRGRVPDGSATAKALDYSLKRWAALTRYLDDGQLPIDNNHIEQKIRPIAIGRNNWLFAGSLRAGKRAAAIMTLVQSAKLNGHDPYAYLKDVLTRLPTQPASRIGELLPHNWSPQTTDQR</sequence>
<evidence type="ECO:0000259" key="4">
    <source>
        <dbReference type="Pfam" id="PF13007"/>
    </source>
</evidence>
<dbReference type="InterPro" id="IPR024474">
    <property type="entry name" value="Znf_dom_IS66"/>
</dbReference>
<feature type="coiled-coil region" evidence="1">
    <location>
        <begin position="13"/>
        <end position="61"/>
    </location>
</feature>